<organism evidence="10">
    <name type="scientific">Eiseniibacteriota bacterium</name>
    <dbReference type="NCBI Taxonomy" id="2212470"/>
    <lineage>
        <taxon>Bacteria</taxon>
        <taxon>Candidatus Eiseniibacteriota</taxon>
    </lineage>
</organism>
<sequence length="324" mass="35874">MELSVCIVNWNGGDFLPACLRSVYEGAGDLDLEVIVVDNGSTDGSAREVERLFPVAKVVDRGRNDGFAAANNVAIARSSGRYLLFLNPDTLVDPGSLERMVSFLEEEKAAGALGCRLYHPVTGSVESSARSNPDLLPLLWNLVYLDRIFPRSPLFGRYRMSHLPEGERREVDWVTGACMLARREAVEAAGGFDPGFFMYCEDIDICMRIRAKGWKIRYLPEASVGHYRGRSSARLREEGEGELSVWGAGQYARSIIRLYRKHYGGTRTLLLRAMLVGTSCFKILLWLTAGAAARGVREGASRARSYAAMIPPAFSDVAPVDRRR</sequence>
<dbReference type="GO" id="GO:0016020">
    <property type="term" value="C:membrane"/>
    <property type="evidence" value="ECO:0007669"/>
    <property type="project" value="UniProtKB-SubCell"/>
</dbReference>
<evidence type="ECO:0000256" key="1">
    <source>
        <dbReference type="ARBA" id="ARBA00004141"/>
    </source>
</evidence>
<reference evidence="10" key="1">
    <citation type="journal article" date="2020" name="mSystems">
        <title>Genome- and Community-Level Interaction Insights into Carbon Utilization and Element Cycling Functions of Hydrothermarchaeota in Hydrothermal Sediment.</title>
        <authorList>
            <person name="Zhou Z."/>
            <person name="Liu Y."/>
            <person name="Xu W."/>
            <person name="Pan J."/>
            <person name="Luo Z.H."/>
            <person name="Li M."/>
        </authorList>
    </citation>
    <scope>NUCLEOTIDE SEQUENCE [LARGE SCALE GENOMIC DNA]</scope>
    <source>
        <strain evidence="10">SpSt-1233</strain>
    </source>
</reference>
<keyword evidence="6" id="KW-0812">Transmembrane</keyword>
<proteinExistence type="predicted"/>
<keyword evidence="7" id="KW-1133">Transmembrane helix</keyword>
<evidence type="ECO:0000256" key="4">
    <source>
        <dbReference type="ARBA" id="ARBA00022676"/>
    </source>
</evidence>
<feature type="domain" description="Glycosyltransferase 2-like" evidence="9">
    <location>
        <begin position="4"/>
        <end position="131"/>
    </location>
</feature>
<dbReference type="AlphaFoldDB" id="A0A7V2F3H5"/>
<evidence type="ECO:0000259" key="9">
    <source>
        <dbReference type="Pfam" id="PF00535"/>
    </source>
</evidence>
<dbReference type="EMBL" id="DSEC01000216">
    <property type="protein sequence ID" value="HER43414.1"/>
    <property type="molecule type" value="Genomic_DNA"/>
</dbReference>
<comment type="pathway">
    <text evidence="2">Lipid metabolism; sphingolipid metabolism.</text>
</comment>
<keyword evidence="4" id="KW-0328">Glycosyltransferase</keyword>
<dbReference type="GO" id="GO:0016757">
    <property type="term" value="F:glycosyltransferase activity"/>
    <property type="evidence" value="ECO:0007669"/>
    <property type="project" value="UniProtKB-KW"/>
</dbReference>
<dbReference type="Pfam" id="PF13506">
    <property type="entry name" value="Glyco_transf_21"/>
    <property type="match status" value="1"/>
</dbReference>
<accession>A0A7V2F3H5</accession>
<evidence type="ECO:0000256" key="7">
    <source>
        <dbReference type="ARBA" id="ARBA00022989"/>
    </source>
</evidence>
<dbReference type="Pfam" id="PF00535">
    <property type="entry name" value="Glycos_transf_2"/>
    <property type="match status" value="1"/>
</dbReference>
<evidence type="ECO:0000256" key="2">
    <source>
        <dbReference type="ARBA" id="ARBA00004760"/>
    </source>
</evidence>
<comment type="pathway">
    <text evidence="3">Sphingolipid metabolism.</text>
</comment>
<evidence type="ECO:0000256" key="3">
    <source>
        <dbReference type="ARBA" id="ARBA00004991"/>
    </source>
</evidence>
<comment type="caution">
    <text evidence="10">The sequence shown here is derived from an EMBL/GenBank/DDBJ whole genome shotgun (WGS) entry which is preliminary data.</text>
</comment>
<protein>
    <submittedName>
        <fullName evidence="10">Glycosyltransferase family 2 protein</fullName>
    </submittedName>
</protein>
<evidence type="ECO:0000313" key="10">
    <source>
        <dbReference type="EMBL" id="HER43414.1"/>
    </source>
</evidence>
<dbReference type="Gene3D" id="3.90.550.10">
    <property type="entry name" value="Spore Coat Polysaccharide Biosynthesis Protein SpsA, Chain A"/>
    <property type="match status" value="1"/>
</dbReference>
<dbReference type="InterPro" id="IPR001173">
    <property type="entry name" value="Glyco_trans_2-like"/>
</dbReference>
<keyword evidence="5" id="KW-0808">Transferase</keyword>
<evidence type="ECO:0000256" key="8">
    <source>
        <dbReference type="ARBA" id="ARBA00023136"/>
    </source>
</evidence>
<dbReference type="PANTHER" id="PTHR43179">
    <property type="entry name" value="RHAMNOSYLTRANSFERASE WBBL"/>
    <property type="match status" value="1"/>
</dbReference>
<dbReference type="CDD" id="cd04186">
    <property type="entry name" value="GT_2_like_c"/>
    <property type="match status" value="1"/>
</dbReference>
<name>A0A7V2F3H5_UNCEI</name>
<evidence type="ECO:0000256" key="6">
    <source>
        <dbReference type="ARBA" id="ARBA00022692"/>
    </source>
</evidence>
<dbReference type="Proteomes" id="UP000886069">
    <property type="component" value="Unassembled WGS sequence"/>
</dbReference>
<dbReference type="InterPro" id="IPR025993">
    <property type="entry name" value="Ceramide_glucosylTrfase"/>
</dbReference>
<keyword evidence="8" id="KW-0472">Membrane</keyword>
<comment type="subcellular location">
    <subcellularLocation>
        <location evidence="1">Membrane</location>
        <topology evidence="1">Multi-pass membrane protein</topology>
    </subcellularLocation>
</comment>
<evidence type="ECO:0000256" key="5">
    <source>
        <dbReference type="ARBA" id="ARBA00022679"/>
    </source>
</evidence>
<dbReference type="PANTHER" id="PTHR43179:SF7">
    <property type="entry name" value="RHAMNOSYLTRANSFERASE WBBL"/>
    <property type="match status" value="1"/>
</dbReference>
<gene>
    <name evidence="10" type="ORF">ENO08_03035</name>
</gene>
<dbReference type="SUPFAM" id="SSF53448">
    <property type="entry name" value="Nucleotide-diphospho-sugar transferases"/>
    <property type="match status" value="1"/>
</dbReference>
<dbReference type="InterPro" id="IPR029044">
    <property type="entry name" value="Nucleotide-diphossugar_trans"/>
</dbReference>